<feature type="compositionally biased region" description="Pro residues" evidence="1">
    <location>
        <begin position="72"/>
        <end position="86"/>
    </location>
</feature>
<protein>
    <submittedName>
        <fullName evidence="2">Uncharacterized protein</fullName>
    </submittedName>
</protein>
<gene>
    <name evidence="2" type="ORF">M569_05229</name>
</gene>
<accession>S8CX42</accession>
<keyword evidence="3" id="KW-1185">Reference proteome</keyword>
<evidence type="ECO:0000256" key="1">
    <source>
        <dbReference type="SAM" id="MobiDB-lite"/>
    </source>
</evidence>
<proteinExistence type="predicted"/>
<organism evidence="2 3">
    <name type="scientific">Genlisea aurea</name>
    <dbReference type="NCBI Taxonomy" id="192259"/>
    <lineage>
        <taxon>Eukaryota</taxon>
        <taxon>Viridiplantae</taxon>
        <taxon>Streptophyta</taxon>
        <taxon>Embryophyta</taxon>
        <taxon>Tracheophyta</taxon>
        <taxon>Spermatophyta</taxon>
        <taxon>Magnoliopsida</taxon>
        <taxon>eudicotyledons</taxon>
        <taxon>Gunneridae</taxon>
        <taxon>Pentapetalae</taxon>
        <taxon>asterids</taxon>
        <taxon>lamiids</taxon>
        <taxon>Lamiales</taxon>
        <taxon>Lentibulariaceae</taxon>
        <taxon>Genlisea</taxon>
    </lineage>
</organism>
<name>S8CX42_9LAMI</name>
<feature type="region of interest" description="Disordered" evidence="1">
    <location>
        <begin position="1"/>
        <end position="21"/>
    </location>
</feature>
<feature type="region of interest" description="Disordered" evidence="1">
    <location>
        <begin position="41"/>
        <end position="97"/>
    </location>
</feature>
<comment type="caution">
    <text evidence="2">The sequence shown here is derived from an EMBL/GenBank/DDBJ whole genome shotgun (WGS) entry which is preliminary data.</text>
</comment>
<feature type="compositionally biased region" description="Basic and acidic residues" evidence="1">
    <location>
        <begin position="43"/>
        <end position="52"/>
    </location>
</feature>
<dbReference type="Proteomes" id="UP000015453">
    <property type="component" value="Unassembled WGS sequence"/>
</dbReference>
<dbReference type="EMBL" id="AUSU01002078">
    <property type="protein sequence ID" value="EPS69541.1"/>
    <property type="molecule type" value="Genomic_DNA"/>
</dbReference>
<reference evidence="2 3" key="1">
    <citation type="journal article" date="2013" name="BMC Genomics">
        <title>The miniature genome of a carnivorous plant Genlisea aurea contains a low number of genes and short non-coding sequences.</title>
        <authorList>
            <person name="Leushkin E.V."/>
            <person name="Sutormin R.A."/>
            <person name="Nabieva E.R."/>
            <person name="Penin A.A."/>
            <person name="Kondrashov A.S."/>
            <person name="Logacheva M.D."/>
        </authorList>
    </citation>
    <scope>NUCLEOTIDE SEQUENCE [LARGE SCALE GENOMIC DNA]</scope>
</reference>
<sequence>MTPRKASSSRTRCRRLDRSAKPSGIAASIRFIPLTTIVSREVSPPREGDSRPFMKTSPAAGLWRINPSTLPSGPPHWTPSQPPPQQSDPTHVDRAPVVSLEIPALNPIRAALSAGEQTAG</sequence>
<evidence type="ECO:0000313" key="3">
    <source>
        <dbReference type="Proteomes" id="UP000015453"/>
    </source>
</evidence>
<evidence type="ECO:0000313" key="2">
    <source>
        <dbReference type="EMBL" id="EPS69541.1"/>
    </source>
</evidence>
<dbReference type="AlphaFoldDB" id="S8CX42"/>
<feature type="compositionally biased region" description="Polar residues" evidence="1">
    <location>
        <begin position="1"/>
        <end position="10"/>
    </location>
</feature>